<dbReference type="InterPro" id="IPR029058">
    <property type="entry name" value="AB_hydrolase_fold"/>
</dbReference>
<name>E3JAM2_PSEI1</name>
<dbReference type="InterPro" id="IPR050654">
    <property type="entry name" value="AChE-related_enzymes"/>
</dbReference>
<organism evidence="4 5">
    <name type="scientific">Pseudofrankia inefficax (strain DSM 45817 / CECT 9037 / DDB 130130 / EuI1c)</name>
    <name type="common">Frankia inefficax</name>
    <dbReference type="NCBI Taxonomy" id="298654"/>
    <lineage>
        <taxon>Bacteria</taxon>
        <taxon>Bacillati</taxon>
        <taxon>Actinomycetota</taxon>
        <taxon>Actinomycetes</taxon>
        <taxon>Frankiales</taxon>
        <taxon>Frankiaceae</taxon>
        <taxon>Pseudofrankia</taxon>
    </lineage>
</organism>
<dbReference type="Gene3D" id="3.40.50.1820">
    <property type="entry name" value="alpha/beta hydrolase"/>
    <property type="match status" value="1"/>
</dbReference>
<dbReference type="PANTHER" id="PTHR43918">
    <property type="entry name" value="ACETYLCHOLINESTERASE"/>
    <property type="match status" value="1"/>
</dbReference>
<dbReference type="AlphaFoldDB" id="E3JAM2"/>
<dbReference type="InParanoid" id="E3JAM2"/>
<keyword evidence="5" id="KW-1185">Reference proteome</keyword>
<dbReference type="InterPro" id="IPR002018">
    <property type="entry name" value="CarbesteraseB"/>
</dbReference>
<dbReference type="GO" id="GO:0019695">
    <property type="term" value="P:choline metabolic process"/>
    <property type="evidence" value="ECO:0007669"/>
    <property type="project" value="TreeGrafter"/>
</dbReference>
<dbReference type="GO" id="GO:0006581">
    <property type="term" value="P:acetylcholine catabolic process"/>
    <property type="evidence" value="ECO:0007669"/>
    <property type="project" value="TreeGrafter"/>
</dbReference>
<dbReference type="PROSITE" id="PS00941">
    <property type="entry name" value="CARBOXYLESTERASE_B_2"/>
    <property type="match status" value="1"/>
</dbReference>
<dbReference type="OrthoDB" id="3199405at2"/>
<feature type="domain" description="Carboxylesterase type B" evidence="3">
    <location>
        <begin position="7"/>
        <end position="468"/>
    </location>
</feature>
<dbReference type="Pfam" id="PF00135">
    <property type="entry name" value="COesterase"/>
    <property type="match status" value="1"/>
</dbReference>
<dbReference type="PANTHER" id="PTHR43918:SF4">
    <property type="entry name" value="CARBOXYLIC ESTER HYDROLASE"/>
    <property type="match status" value="1"/>
</dbReference>
<accession>E3JAM2</accession>
<evidence type="ECO:0000313" key="4">
    <source>
        <dbReference type="EMBL" id="ADP82214.1"/>
    </source>
</evidence>
<dbReference type="SUPFAM" id="SSF53474">
    <property type="entry name" value="alpha/beta-Hydrolases"/>
    <property type="match status" value="1"/>
</dbReference>
<dbReference type="Proteomes" id="UP000002484">
    <property type="component" value="Chromosome"/>
</dbReference>
<dbReference type="EMBL" id="CP002299">
    <property type="protein sequence ID" value="ADP82214.1"/>
    <property type="molecule type" value="Genomic_DNA"/>
</dbReference>
<feature type="region of interest" description="Disordered" evidence="2">
    <location>
        <begin position="476"/>
        <end position="506"/>
    </location>
</feature>
<keyword evidence="1" id="KW-0378">Hydrolase</keyword>
<dbReference type="ESTHER" id="frasu-e3jam2">
    <property type="family name" value="Carb_B_Bacteria"/>
</dbReference>
<dbReference type="HOGENOM" id="CLU_006586_16_4_11"/>
<dbReference type="FunCoup" id="E3JAM2">
    <property type="interactions" value="22"/>
</dbReference>
<dbReference type="GO" id="GO:0003990">
    <property type="term" value="F:acetylcholinesterase activity"/>
    <property type="evidence" value="ECO:0007669"/>
    <property type="project" value="TreeGrafter"/>
</dbReference>
<protein>
    <submittedName>
        <fullName evidence="4">Carboxylesterase type B</fullName>
    </submittedName>
</protein>
<dbReference type="GO" id="GO:0005615">
    <property type="term" value="C:extracellular space"/>
    <property type="evidence" value="ECO:0007669"/>
    <property type="project" value="TreeGrafter"/>
</dbReference>
<evidence type="ECO:0000256" key="2">
    <source>
        <dbReference type="SAM" id="MobiDB-lite"/>
    </source>
</evidence>
<evidence type="ECO:0000313" key="5">
    <source>
        <dbReference type="Proteomes" id="UP000002484"/>
    </source>
</evidence>
<proteinExistence type="predicted"/>
<dbReference type="STRING" id="298654.FraEuI1c_4215"/>
<dbReference type="KEGG" id="fri:FraEuI1c_4215"/>
<gene>
    <name evidence="4" type="ordered locus">FraEuI1c_4215</name>
</gene>
<evidence type="ECO:0000259" key="3">
    <source>
        <dbReference type="Pfam" id="PF00135"/>
    </source>
</evidence>
<reference evidence="4 5" key="1">
    <citation type="submission" date="2010-10" db="EMBL/GenBank/DDBJ databases">
        <title>Complete sequence of Frankia sp. EuI1c.</title>
        <authorList>
            <consortium name="US DOE Joint Genome Institute"/>
            <person name="Lucas S."/>
            <person name="Copeland A."/>
            <person name="Lapidus A."/>
            <person name="Cheng J.-F."/>
            <person name="Bruce D."/>
            <person name="Goodwin L."/>
            <person name="Pitluck S."/>
            <person name="Chertkov O."/>
            <person name="Detter J.C."/>
            <person name="Han C."/>
            <person name="Tapia R."/>
            <person name="Land M."/>
            <person name="Hauser L."/>
            <person name="Jeffries C."/>
            <person name="Kyrpides N."/>
            <person name="Ivanova N."/>
            <person name="Mikhailova N."/>
            <person name="Beauchemin N."/>
            <person name="Sen A."/>
            <person name="Sur S.A."/>
            <person name="Gtari M."/>
            <person name="Wall L."/>
            <person name="Tisa L."/>
            <person name="Woyke T."/>
        </authorList>
    </citation>
    <scope>NUCLEOTIDE SEQUENCE [LARGE SCALE GENOMIC DNA]</scope>
    <source>
        <strain evidence="5">DSM 45817 / CECT 9037 / EuI1c</strain>
    </source>
</reference>
<evidence type="ECO:0000256" key="1">
    <source>
        <dbReference type="ARBA" id="ARBA00022801"/>
    </source>
</evidence>
<sequence>MMTDPCLVHTPTGTLRGNPRDGGVLFAGIPFAAPPVGPLRLRPPRPARPWSGVRDATEFRAAPPQRAPALMGTATAATSTPLTGPAGPPKIDYDEDCLYLNVWTPDPTGRRPVIVWFYGGGFDVGSAAPPMTDGAALSRLTGAVVVTANYRLGALGFLHLADLGGPGWEGSSNLGLQDQAMALRWVRDSIAAFGGDPGNVTAAGESAGAFCVGALLTMPAAAGTFDRAILSSGSTARIFDTATATAIAADLLAALDLKSVDGLLDLPVERILDVQSSVVDSDIGRRNLPGGRSWGVVHDGAVVPRHPHQAVTDGAAAGIGLLVGANRDEVRLFQVMQGAAYQPADEAALLAEIRRAGVAAPERLLAGYRHRAPNASLADLRTLFLTDAVYRLPASRLAAAQTAAGGRAHTYLFAAEPFGTELGAFHAADLLFLFDGLERFGKATPELVEVQQDLTRAWALFAATGDPGWPVYDPAASANTRQFGGDADGITEPPDDDVTSAWTSPA</sequence>
<dbReference type="GO" id="GO:0005886">
    <property type="term" value="C:plasma membrane"/>
    <property type="evidence" value="ECO:0007669"/>
    <property type="project" value="TreeGrafter"/>
</dbReference>
<dbReference type="InterPro" id="IPR019819">
    <property type="entry name" value="Carboxylesterase_B_CS"/>
</dbReference>
<dbReference type="eggNOG" id="COG2272">
    <property type="taxonomic scope" value="Bacteria"/>
</dbReference>